<evidence type="ECO:0000256" key="8">
    <source>
        <dbReference type="ARBA" id="ARBA00022741"/>
    </source>
</evidence>
<evidence type="ECO:0000256" key="3">
    <source>
        <dbReference type="ARBA" id="ARBA00005201"/>
    </source>
</evidence>
<comment type="caution">
    <text evidence="17">The sequence shown here is derived from an EMBL/GenBank/DDBJ whole genome shotgun (WGS) entry which is preliminary data.</text>
</comment>
<dbReference type="InterPro" id="IPR023468">
    <property type="entry name" value="Riboflavin_kinase"/>
</dbReference>
<evidence type="ECO:0000256" key="6">
    <source>
        <dbReference type="ARBA" id="ARBA00022679"/>
    </source>
</evidence>
<dbReference type="EC" id="2.7.7.2" evidence="15"/>
<reference evidence="17" key="1">
    <citation type="journal article" date="2021" name="PeerJ">
        <title>Extensive microbial diversity within the chicken gut microbiome revealed by metagenomics and culture.</title>
        <authorList>
            <person name="Gilroy R."/>
            <person name="Ravi A."/>
            <person name="Getino M."/>
            <person name="Pursley I."/>
            <person name="Horton D.L."/>
            <person name="Alikhan N.F."/>
            <person name="Baker D."/>
            <person name="Gharbi K."/>
            <person name="Hall N."/>
            <person name="Watson M."/>
            <person name="Adriaenssens E.M."/>
            <person name="Foster-Nyarko E."/>
            <person name="Jarju S."/>
            <person name="Secka A."/>
            <person name="Antonio M."/>
            <person name="Oren A."/>
            <person name="Chaudhuri R.R."/>
            <person name="La Ragione R."/>
            <person name="Hildebrand F."/>
            <person name="Pallen M.J."/>
        </authorList>
    </citation>
    <scope>NUCLEOTIDE SEQUENCE</scope>
    <source>
        <strain evidence="17">ChiHecec2B26-446</strain>
    </source>
</reference>
<dbReference type="GO" id="GO:0008531">
    <property type="term" value="F:riboflavin kinase activity"/>
    <property type="evidence" value="ECO:0007669"/>
    <property type="project" value="UniProtKB-UniRule"/>
</dbReference>
<dbReference type="Gene3D" id="2.40.30.30">
    <property type="entry name" value="Riboflavin kinase-like"/>
    <property type="match status" value="1"/>
</dbReference>
<dbReference type="InterPro" id="IPR002606">
    <property type="entry name" value="Riboflavin_kinase_bac"/>
</dbReference>
<evidence type="ECO:0000256" key="10">
    <source>
        <dbReference type="ARBA" id="ARBA00022827"/>
    </source>
</evidence>
<dbReference type="GO" id="GO:0009398">
    <property type="term" value="P:FMN biosynthetic process"/>
    <property type="evidence" value="ECO:0007669"/>
    <property type="project" value="UniProtKB-UniRule"/>
</dbReference>
<dbReference type="CDD" id="cd02064">
    <property type="entry name" value="FAD_synthetase_N"/>
    <property type="match status" value="1"/>
</dbReference>
<comment type="catalytic activity">
    <reaction evidence="14 15">
        <text>FMN + ATP + H(+) = FAD + diphosphate</text>
        <dbReference type="Rhea" id="RHEA:17237"/>
        <dbReference type="ChEBI" id="CHEBI:15378"/>
        <dbReference type="ChEBI" id="CHEBI:30616"/>
        <dbReference type="ChEBI" id="CHEBI:33019"/>
        <dbReference type="ChEBI" id="CHEBI:57692"/>
        <dbReference type="ChEBI" id="CHEBI:58210"/>
        <dbReference type="EC" id="2.7.7.2"/>
    </reaction>
</comment>
<evidence type="ECO:0000256" key="2">
    <source>
        <dbReference type="ARBA" id="ARBA00004726"/>
    </source>
</evidence>
<dbReference type="InterPro" id="IPR015864">
    <property type="entry name" value="FAD_synthase"/>
</dbReference>
<dbReference type="Gene3D" id="3.40.50.620">
    <property type="entry name" value="HUPs"/>
    <property type="match status" value="1"/>
</dbReference>
<evidence type="ECO:0000313" key="18">
    <source>
        <dbReference type="Proteomes" id="UP000886752"/>
    </source>
</evidence>
<comment type="similarity">
    <text evidence="15">Belongs to the ribF family.</text>
</comment>
<name>A0A9D1PYD9_9BACT</name>
<feature type="domain" description="Riboflavin kinase" evidence="16">
    <location>
        <begin position="178"/>
        <end position="301"/>
    </location>
</feature>
<dbReference type="SMART" id="SM00904">
    <property type="entry name" value="Flavokinase"/>
    <property type="match status" value="1"/>
</dbReference>
<evidence type="ECO:0000256" key="7">
    <source>
        <dbReference type="ARBA" id="ARBA00022695"/>
    </source>
</evidence>
<evidence type="ECO:0000256" key="14">
    <source>
        <dbReference type="ARBA" id="ARBA00049494"/>
    </source>
</evidence>
<proteinExistence type="inferred from homology"/>
<keyword evidence="9 15" id="KW-0418">Kinase</keyword>
<gene>
    <name evidence="17" type="ORF">H9894_06825</name>
</gene>
<keyword evidence="12" id="KW-0511">Multifunctional enzyme</keyword>
<keyword evidence="4 15" id="KW-0285">Flavoprotein</keyword>
<evidence type="ECO:0000256" key="11">
    <source>
        <dbReference type="ARBA" id="ARBA00022840"/>
    </source>
</evidence>
<dbReference type="GO" id="GO:0009231">
    <property type="term" value="P:riboflavin biosynthetic process"/>
    <property type="evidence" value="ECO:0007669"/>
    <property type="project" value="InterPro"/>
</dbReference>
<keyword evidence="5 15" id="KW-0288">FMN</keyword>
<dbReference type="InterPro" id="IPR015865">
    <property type="entry name" value="Riboflavin_kinase_bac/euk"/>
</dbReference>
<dbReference type="SUPFAM" id="SSF52374">
    <property type="entry name" value="Nucleotidylyl transferase"/>
    <property type="match status" value="1"/>
</dbReference>
<evidence type="ECO:0000256" key="4">
    <source>
        <dbReference type="ARBA" id="ARBA00022630"/>
    </source>
</evidence>
<comment type="catalytic activity">
    <reaction evidence="13 15">
        <text>riboflavin + ATP = FMN + ADP + H(+)</text>
        <dbReference type="Rhea" id="RHEA:14357"/>
        <dbReference type="ChEBI" id="CHEBI:15378"/>
        <dbReference type="ChEBI" id="CHEBI:30616"/>
        <dbReference type="ChEBI" id="CHEBI:57986"/>
        <dbReference type="ChEBI" id="CHEBI:58210"/>
        <dbReference type="ChEBI" id="CHEBI:456216"/>
        <dbReference type="EC" id="2.7.1.26"/>
    </reaction>
</comment>
<dbReference type="Proteomes" id="UP000886752">
    <property type="component" value="Unassembled WGS sequence"/>
</dbReference>
<evidence type="ECO:0000256" key="15">
    <source>
        <dbReference type="PIRNR" id="PIRNR004491"/>
    </source>
</evidence>
<dbReference type="FunFam" id="2.40.30.30:FF:000003">
    <property type="entry name" value="Riboflavin biosynthesis protein"/>
    <property type="match status" value="1"/>
</dbReference>
<dbReference type="PANTHER" id="PTHR22749">
    <property type="entry name" value="RIBOFLAVIN KINASE/FMN ADENYLYLTRANSFERASE"/>
    <property type="match status" value="1"/>
</dbReference>
<dbReference type="InterPro" id="IPR014729">
    <property type="entry name" value="Rossmann-like_a/b/a_fold"/>
</dbReference>
<keyword evidence="6 15" id="KW-0808">Transferase</keyword>
<evidence type="ECO:0000256" key="9">
    <source>
        <dbReference type="ARBA" id="ARBA00022777"/>
    </source>
</evidence>
<keyword evidence="11 15" id="KW-0067">ATP-binding</keyword>
<dbReference type="Pfam" id="PF06574">
    <property type="entry name" value="FAD_syn"/>
    <property type="match status" value="1"/>
</dbReference>
<dbReference type="NCBIfam" id="TIGR00083">
    <property type="entry name" value="ribF"/>
    <property type="match status" value="1"/>
</dbReference>
<keyword evidence="8 15" id="KW-0547">Nucleotide-binding</keyword>
<dbReference type="PANTHER" id="PTHR22749:SF6">
    <property type="entry name" value="RIBOFLAVIN KINASE"/>
    <property type="match status" value="1"/>
</dbReference>
<keyword evidence="10 15" id="KW-0274">FAD</keyword>
<evidence type="ECO:0000256" key="12">
    <source>
        <dbReference type="ARBA" id="ARBA00023268"/>
    </source>
</evidence>
<dbReference type="AlphaFoldDB" id="A0A9D1PYD9"/>
<protein>
    <recommendedName>
        <fullName evidence="15">Riboflavin biosynthesis protein</fullName>
    </recommendedName>
    <domain>
        <recommendedName>
            <fullName evidence="15">Riboflavin kinase</fullName>
            <ecNumber evidence="15">2.7.1.26</ecNumber>
        </recommendedName>
        <alternativeName>
            <fullName evidence="15">Flavokinase</fullName>
        </alternativeName>
    </domain>
    <domain>
        <recommendedName>
            <fullName evidence="15">FMN adenylyltransferase</fullName>
            <ecNumber evidence="15">2.7.7.2</ecNumber>
        </recommendedName>
        <alternativeName>
            <fullName evidence="15">FAD pyrophosphorylase</fullName>
        </alternativeName>
        <alternativeName>
            <fullName evidence="15">FAD synthase</fullName>
        </alternativeName>
    </domain>
</protein>
<accession>A0A9D1PYD9</accession>
<dbReference type="SUPFAM" id="SSF82114">
    <property type="entry name" value="Riboflavin kinase-like"/>
    <property type="match status" value="1"/>
</dbReference>
<keyword evidence="7 15" id="KW-0548">Nucleotidyltransferase</keyword>
<evidence type="ECO:0000259" key="16">
    <source>
        <dbReference type="SMART" id="SM00904"/>
    </source>
</evidence>
<evidence type="ECO:0000256" key="5">
    <source>
        <dbReference type="ARBA" id="ARBA00022643"/>
    </source>
</evidence>
<dbReference type="PIRSF" id="PIRSF004491">
    <property type="entry name" value="FAD_Synth"/>
    <property type="match status" value="1"/>
</dbReference>
<comment type="function">
    <text evidence="1">Catalyzes the phosphorylation of riboflavin to FMN followed by the adenylation of FMN to FAD.</text>
</comment>
<dbReference type="InterPro" id="IPR023465">
    <property type="entry name" value="Riboflavin_kinase_dom_sf"/>
</dbReference>
<evidence type="ECO:0000256" key="1">
    <source>
        <dbReference type="ARBA" id="ARBA00002121"/>
    </source>
</evidence>
<sequence>MRTTPVRPANGKKSCVTIGNFDGVHRGHQLLVRETLQHCRKRDLDCVAVTFWPHPRALFSGHKMPPLADLQTRRKLLGGLGVQYLLELTFTREIAALSPEEFYLNYLAPLEMDTLVVGYDFCLGKGRSGDFAALSALGRTHGFAVYQVPPLLLDDRPISSTRIRKAIEEGDMGLASSMLGRPHGLFGLVIHGQGRGTGLGFPTANLQPADVLLPPDGVYATRVTCRDQVYAAVTNIGFTPTFGGRERTIESFLLDCDINLYGQRIQVDFLERLRSEKRFDSVSELTAQIARDVEQGRAINAAFSQRTGQDSPDTAC</sequence>
<reference evidence="17" key="2">
    <citation type="submission" date="2021-04" db="EMBL/GenBank/DDBJ databases">
        <authorList>
            <person name="Gilroy R."/>
        </authorList>
    </citation>
    <scope>NUCLEOTIDE SEQUENCE</scope>
    <source>
        <strain evidence="17">ChiHecec2B26-446</strain>
    </source>
</reference>
<evidence type="ECO:0000313" key="17">
    <source>
        <dbReference type="EMBL" id="HIW00887.1"/>
    </source>
</evidence>
<dbReference type="GO" id="GO:0006747">
    <property type="term" value="P:FAD biosynthetic process"/>
    <property type="evidence" value="ECO:0007669"/>
    <property type="project" value="UniProtKB-UniRule"/>
</dbReference>
<dbReference type="NCBIfam" id="NF004162">
    <property type="entry name" value="PRK05627.1-5"/>
    <property type="match status" value="1"/>
</dbReference>
<dbReference type="NCBIfam" id="NF004160">
    <property type="entry name" value="PRK05627.1-3"/>
    <property type="match status" value="1"/>
</dbReference>
<comment type="pathway">
    <text evidence="3 15">Cofactor biosynthesis; FMN biosynthesis; FMN from riboflavin (ATP route): step 1/1.</text>
</comment>
<comment type="pathway">
    <text evidence="2 15">Cofactor biosynthesis; FAD biosynthesis; FAD from FMN: step 1/1.</text>
</comment>
<evidence type="ECO:0000256" key="13">
    <source>
        <dbReference type="ARBA" id="ARBA00047880"/>
    </source>
</evidence>
<organism evidence="17 18">
    <name type="scientific">Candidatus Desulfovibrio intestinipullorum</name>
    <dbReference type="NCBI Taxonomy" id="2838536"/>
    <lineage>
        <taxon>Bacteria</taxon>
        <taxon>Pseudomonadati</taxon>
        <taxon>Thermodesulfobacteriota</taxon>
        <taxon>Desulfovibrionia</taxon>
        <taxon>Desulfovibrionales</taxon>
        <taxon>Desulfovibrionaceae</taxon>
        <taxon>Desulfovibrio</taxon>
    </lineage>
</organism>
<dbReference type="FunFam" id="3.40.50.620:FF:000021">
    <property type="entry name" value="Riboflavin biosynthesis protein"/>
    <property type="match status" value="1"/>
</dbReference>
<dbReference type="EMBL" id="DXHV01000063">
    <property type="protein sequence ID" value="HIW00887.1"/>
    <property type="molecule type" value="Genomic_DNA"/>
</dbReference>
<dbReference type="EC" id="2.7.1.26" evidence="15"/>
<dbReference type="Pfam" id="PF01687">
    <property type="entry name" value="Flavokinase"/>
    <property type="match status" value="1"/>
</dbReference>
<dbReference type="GO" id="GO:0003919">
    <property type="term" value="F:FMN adenylyltransferase activity"/>
    <property type="evidence" value="ECO:0007669"/>
    <property type="project" value="UniProtKB-UniRule"/>
</dbReference>
<dbReference type="GO" id="GO:0005524">
    <property type="term" value="F:ATP binding"/>
    <property type="evidence" value="ECO:0007669"/>
    <property type="project" value="UniProtKB-UniRule"/>
</dbReference>